<dbReference type="GO" id="GO:0055085">
    <property type="term" value="P:transmembrane transport"/>
    <property type="evidence" value="ECO:0007669"/>
    <property type="project" value="InterPro"/>
</dbReference>
<gene>
    <name evidence="9" type="ORF">HZI73_11965</name>
</gene>
<dbReference type="InterPro" id="IPR000515">
    <property type="entry name" value="MetI-like"/>
</dbReference>
<dbReference type="RefSeq" id="WP_212698457.1">
    <property type="nucleotide sequence ID" value="NZ_CP058649.1"/>
</dbReference>
<feature type="transmembrane region" description="Helical" evidence="7">
    <location>
        <begin position="7"/>
        <end position="29"/>
    </location>
</feature>
<dbReference type="CDD" id="cd06261">
    <property type="entry name" value="TM_PBP2"/>
    <property type="match status" value="1"/>
</dbReference>
<evidence type="ECO:0000256" key="2">
    <source>
        <dbReference type="ARBA" id="ARBA00022448"/>
    </source>
</evidence>
<dbReference type="InterPro" id="IPR035906">
    <property type="entry name" value="MetI-like_sf"/>
</dbReference>
<feature type="transmembrane region" description="Helical" evidence="7">
    <location>
        <begin position="229"/>
        <end position="249"/>
    </location>
</feature>
<dbReference type="PANTHER" id="PTHR30193">
    <property type="entry name" value="ABC TRANSPORTER PERMEASE PROTEIN"/>
    <property type="match status" value="1"/>
</dbReference>
<keyword evidence="4 7" id="KW-0812">Transmembrane</keyword>
<feature type="domain" description="ABC transmembrane type-1" evidence="8">
    <location>
        <begin position="66"/>
        <end position="279"/>
    </location>
</feature>
<feature type="transmembrane region" description="Helical" evidence="7">
    <location>
        <begin position="103"/>
        <end position="123"/>
    </location>
</feature>
<reference evidence="9" key="1">
    <citation type="submission" date="2020-07" db="EMBL/GenBank/DDBJ databases">
        <title>Vallitalea pronyensis genome.</title>
        <authorList>
            <person name="Postec A."/>
        </authorList>
    </citation>
    <scope>NUCLEOTIDE SEQUENCE</scope>
    <source>
        <strain evidence="9">FatNI3</strain>
    </source>
</reference>
<evidence type="ECO:0000256" key="1">
    <source>
        <dbReference type="ARBA" id="ARBA00004651"/>
    </source>
</evidence>
<proteinExistence type="inferred from homology"/>
<dbReference type="PROSITE" id="PS50928">
    <property type="entry name" value="ABC_TM1"/>
    <property type="match status" value="1"/>
</dbReference>
<evidence type="ECO:0000256" key="4">
    <source>
        <dbReference type="ARBA" id="ARBA00022692"/>
    </source>
</evidence>
<organism evidence="9 10">
    <name type="scientific">Vallitalea pronyensis</name>
    <dbReference type="NCBI Taxonomy" id="1348613"/>
    <lineage>
        <taxon>Bacteria</taxon>
        <taxon>Bacillati</taxon>
        <taxon>Bacillota</taxon>
        <taxon>Clostridia</taxon>
        <taxon>Lachnospirales</taxon>
        <taxon>Vallitaleaceae</taxon>
        <taxon>Vallitalea</taxon>
    </lineage>
</organism>
<evidence type="ECO:0000256" key="7">
    <source>
        <dbReference type="RuleBase" id="RU363032"/>
    </source>
</evidence>
<feature type="transmembrane region" description="Helical" evidence="7">
    <location>
        <begin position="196"/>
        <end position="217"/>
    </location>
</feature>
<dbReference type="AlphaFoldDB" id="A0A8J8SGN9"/>
<keyword evidence="6 7" id="KW-0472">Membrane</keyword>
<dbReference type="GO" id="GO:0005886">
    <property type="term" value="C:plasma membrane"/>
    <property type="evidence" value="ECO:0007669"/>
    <property type="project" value="UniProtKB-SubCell"/>
</dbReference>
<keyword evidence="10" id="KW-1185">Reference proteome</keyword>
<keyword evidence="3" id="KW-1003">Cell membrane</keyword>
<evidence type="ECO:0000313" key="9">
    <source>
        <dbReference type="EMBL" id="QUI22960.1"/>
    </source>
</evidence>
<accession>A0A8J8SGN9</accession>
<dbReference type="InterPro" id="IPR051393">
    <property type="entry name" value="ABC_transporter_permease"/>
</dbReference>
<keyword evidence="5 7" id="KW-1133">Transmembrane helix</keyword>
<dbReference type="SUPFAM" id="SSF161098">
    <property type="entry name" value="MetI-like"/>
    <property type="match status" value="1"/>
</dbReference>
<evidence type="ECO:0000256" key="3">
    <source>
        <dbReference type="ARBA" id="ARBA00022475"/>
    </source>
</evidence>
<dbReference type="Gene3D" id="1.10.3720.10">
    <property type="entry name" value="MetI-like"/>
    <property type="match status" value="1"/>
</dbReference>
<comment type="subcellular location">
    <subcellularLocation>
        <location evidence="1 7">Cell membrane</location>
        <topology evidence="1 7">Multi-pass membrane protein</topology>
    </subcellularLocation>
</comment>
<feature type="transmembrane region" description="Helical" evidence="7">
    <location>
        <begin position="261"/>
        <end position="282"/>
    </location>
</feature>
<name>A0A8J8SGN9_9FIRM</name>
<evidence type="ECO:0000256" key="6">
    <source>
        <dbReference type="ARBA" id="ARBA00023136"/>
    </source>
</evidence>
<evidence type="ECO:0000313" key="10">
    <source>
        <dbReference type="Proteomes" id="UP000683246"/>
    </source>
</evidence>
<dbReference type="KEGG" id="vpy:HZI73_11965"/>
<evidence type="ECO:0000256" key="5">
    <source>
        <dbReference type="ARBA" id="ARBA00022989"/>
    </source>
</evidence>
<sequence length="291" mass="32913">MKRRKELLAWIYLMPAILILAVFMFYPMIRSLSLSVSNFNFIGSPSFNGMENYQELIEDKNFLAALWNTARLSVVVIIANIILPILLAVLVNRQFKFINFFRASYYVPVITSMVVVGIIWQGLYAEYGIINYILLELGLIKESFNWLTNPNTALMAVGMVIIWRGLGYYMVIYLAGLQNIPESLYEAARIDGANRFKQFISVTVPMLMPSIVVVAVMTTINALKIFDEIYIMTQGGPIGSTETLVYFIYNQAFDKLNVGYASAAGVILFAISLLFSVMHIFLSRKSEEHIG</sequence>
<dbReference type="Proteomes" id="UP000683246">
    <property type="component" value="Chromosome"/>
</dbReference>
<comment type="similarity">
    <text evidence="7">Belongs to the binding-protein-dependent transport system permease family.</text>
</comment>
<dbReference type="EMBL" id="CP058649">
    <property type="protein sequence ID" value="QUI22960.1"/>
    <property type="molecule type" value="Genomic_DNA"/>
</dbReference>
<evidence type="ECO:0000259" key="8">
    <source>
        <dbReference type="PROSITE" id="PS50928"/>
    </source>
</evidence>
<dbReference type="SUPFAM" id="SSF160964">
    <property type="entry name" value="MalF N-terminal region-like"/>
    <property type="match status" value="1"/>
</dbReference>
<dbReference type="Pfam" id="PF00528">
    <property type="entry name" value="BPD_transp_1"/>
    <property type="match status" value="1"/>
</dbReference>
<feature type="transmembrane region" description="Helical" evidence="7">
    <location>
        <begin position="70"/>
        <end position="91"/>
    </location>
</feature>
<dbReference type="PANTHER" id="PTHR30193:SF44">
    <property type="entry name" value="LACTOSE TRANSPORT SYSTEM PERMEASE PROTEIN LACF"/>
    <property type="match status" value="1"/>
</dbReference>
<keyword evidence="2 7" id="KW-0813">Transport</keyword>
<protein>
    <submittedName>
        <fullName evidence="9">Sugar ABC transporter permease</fullName>
    </submittedName>
</protein>
<feature type="transmembrane region" description="Helical" evidence="7">
    <location>
        <begin position="154"/>
        <end position="176"/>
    </location>
</feature>